<feature type="region of interest" description="Disordered" evidence="1">
    <location>
        <begin position="84"/>
        <end position="121"/>
    </location>
</feature>
<dbReference type="AlphaFoldDB" id="A0A1G7P5R8"/>
<dbReference type="Proteomes" id="UP000199623">
    <property type="component" value="Unassembled WGS sequence"/>
</dbReference>
<protein>
    <submittedName>
        <fullName evidence="2">Translation initiation factor IF-2</fullName>
    </submittedName>
</protein>
<dbReference type="EMBL" id="FNCC01000003">
    <property type="protein sequence ID" value="SDF81571.1"/>
    <property type="molecule type" value="Genomic_DNA"/>
</dbReference>
<organism evidence="2 3">
    <name type="scientific">Lentzea fradiae</name>
    <dbReference type="NCBI Taxonomy" id="200378"/>
    <lineage>
        <taxon>Bacteria</taxon>
        <taxon>Bacillati</taxon>
        <taxon>Actinomycetota</taxon>
        <taxon>Actinomycetes</taxon>
        <taxon>Pseudonocardiales</taxon>
        <taxon>Pseudonocardiaceae</taxon>
        <taxon>Lentzea</taxon>
    </lineage>
</organism>
<reference evidence="3" key="1">
    <citation type="submission" date="2016-10" db="EMBL/GenBank/DDBJ databases">
        <authorList>
            <person name="Varghese N."/>
            <person name="Submissions S."/>
        </authorList>
    </citation>
    <scope>NUCLEOTIDE SEQUENCE [LARGE SCALE GENOMIC DNA]</scope>
    <source>
        <strain evidence="3">CGMCC 4.3506</strain>
    </source>
</reference>
<dbReference type="STRING" id="200378.SAMN05216553_103416"/>
<feature type="region of interest" description="Disordered" evidence="1">
    <location>
        <begin position="1"/>
        <end position="32"/>
    </location>
</feature>
<dbReference type="GO" id="GO:0003743">
    <property type="term" value="F:translation initiation factor activity"/>
    <property type="evidence" value="ECO:0007669"/>
    <property type="project" value="UniProtKB-KW"/>
</dbReference>
<accession>A0A1G7P5R8</accession>
<gene>
    <name evidence="2" type="ORF">SAMN05216553_103416</name>
</gene>
<keyword evidence="3" id="KW-1185">Reference proteome</keyword>
<evidence type="ECO:0000313" key="3">
    <source>
        <dbReference type="Proteomes" id="UP000199623"/>
    </source>
</evidence>
<evidence type="ECO:0000256" key="1">
    <source>
        <dbReference type="SAM" id="MobiDB-lite"/>
    </source>
</evidence>
<sequence length="272" mass="27853">MEAARARGRARWAAAGETKAPQEKPPASTGTPWAGTAGAVVAMLVLGGVALATFDGGAGGDETALAQPSHSYVPGLITPAELPAEAEQPAESSEPGLSSPATRNAVPPAGDSGKTRSYTTGPGCGGYTSVGSYRDGRKGWVDHGDGRCGTTFVSVPMSGDPRRDDPGSYAQWTFAMTGSCELSVFIPDGGVEEVGGNPTVYYVFDGDGVIRTPTASFAIKQVEKRGQWVRVGRFRASGNLTVQLLNRGQNTDAAGPTLAHHAAGAVKADCTA</sequence>
<feature type="compositionally biased region" description="Low complexity" evidence="1">
    <location>
        <begin position="84"/>
        <end position="95"/>
    </location>
</feature>
<name>A0A1G7P5R8_9PSEU</name>
<feature type="compositionally biased region" description="Basic residues" evidence="1">
    <location>
        <begin position="1"/>
        <end position="10"/>
    </location>
</feature>
<proteinExistence type="predicted"/>
<evidence type="ECO:0000313" key="2">
    <source>
        <dbReference type="EMBL" id="SDF81571.1"/>
    </source>
</evidence>
<keyword evidence="2" id="KW-0396">Initiation factor</keyword>
<keyword evidence="2" id="KW-0648">Protein biosynthesis</keyword>